<dbReference type="PROSITE" id="PS51257">
    <property type="entry name" value="PROKAR_LIPOPROTEIN"/>
    <property type="match status" value="1"/>
</dbReference>
<reference evidence="1 2" key="1">
    <citation type="submission" date="2021-03" db="EMBL/GenBank/DDBJ databases">
        <title>Genomic Encyclopedia of Type Strains, Phase IV (KMG-IV): sequencing the most valuable type-strain genomes for metagenomic binning, comparative biology and taxonomic classification.</title>
        <authorList>
            <person name="Goeker M."/>
        </authorList>
    </citation>
    <scope>NUCLEOTIDE SEQUENCE [LARGE SCALE GENOMIC DNA]</scope>
    <source>
        <strain evidence="1 2">DSM 27563</strain>
    </source>
</reference>
<proteinExistence type="predicted"/>
<sequence length="119" mass="14036">MKKIVFDMNPLGAFSLSCEAYYEFYKKKYGREIFFYTRTTENTYIRVDGLKEICKLNNRVMTLVDLGKEVDEIPFDDEIRVCPIDESFEDDNILKSIVEKLGKRASWKNSDLQLVEIEK</sequence>
<dbReference type="RefSeq" id="WP_210060613.1">
    <property type="nucleotide sequence ID" value="NZ_JAGGLJ010000006.1"/>
</dbReference>
<gene>
    <name evidence="1" type="ORF">J2Z71_000857</name>
</gene>
<dbReference type="Proteomes" id="UP001519306">
    <property type="component" value="Unassembled WGS sequence"/>
</dbReference>
<protein>
    <submittedName>
        <fullName evidence="1">Uncharacterized protein</fullName>
    </submittedName>
</protein>
<evidence type="ECO:0000313" key="1">
    <source>
        <dbReference type="EMBL" id="MBP2025327.1"/>
    </source>
</evidence>
<dbReference type="EMBL" id="JAGGLJ010000006">
    <property type="protein sequence ID" value="MBP2025327.1"/>
    <property type="molecule type" value="Genomic_DNA"/>
</dbReference>
<organism evidence="1 2">
    <name type="scientific">Peptoniphilus stercorisuis</name>
    <dbReference type="NCBI Taxonomy" id="1436965"/>
    <lineage>
        <taxon>Bacteria</taxon>
        <taxon>Bacillati</taxon>
        <taxon>Bacillota</taxon>
        <taxon>Tissierellia</taxon>
        <taxon>Tissierellales</taxon>
        <taxon>Peptoniphilaceae</taxon>
        <taxon>Peptoniphilus</taxon>
    </lineage>
</organism>
<comment type="caution">
    <text evidence="1">The sequence shown here is derived from an EMBL/GenBank/DDBJ whole genome shotgun (WGS) entry which is preliminary data.</text>
</comment>
<name>A0ABS4KC29_9FIRM</name>
<evidence type="ECO:0000313" key="2">
    <source>
        <dbReference type="Proteomes" id="UP001519306"/>
    </source>
</evidence>
<accession>A0ABS4KC29</accession>
<keyword evidence="2" id="KW-1185">Reference proteome</keyword>